<dbReference type="SUPFAM" id="SSF52172">
    <property type="entry name" value="CheY-like"/>
    <property type="match status" value="1"/>
</dbReference>
<evidence type="ECO:0000313" key="11">
    <source>
        <dbReference type="Proteomes" id="UP000428328"/>
    </source>
</evidence>
<organism evidence="10 11">
    <name type="scientific">Pseudodesulfovibrio cashew</name>
    <dbReference type="NCBI Taxonomy" id="2678688"/>
    <lineage>
        <taxon>Bacteria</taxon>
        <taxon>Pseudomonadati</taxon>
        <taxon>Thermodesulfobacteriota</taxon>
        <taxon>Desulfovibrionia</taxon>
        <taxon>Desulfovibrionales</taxon>
        <taxon>Desulfovibrionaceae</taxon>
    </lineage>
</organism>
<evidence type="ECO:0000259" key="8">
    <source>
        <dbReference type="PROSITE" id="PS50112"/>
    </source>
</evidence>
<feature type="domain" description="PAC" evidence="9">
    <location>
        <begin position="193"/>
        <end position="247"/>
    </location>
</feature>
<accession>A0A6I6JGS5</accession>
<dbReference type="InterPro" id="IPR001789">
    <property type="entry name" value="Sig_transdc_resp-reg_receiver"/>
</dbReference>
<dbReference type="CDD" id="cd00130">
    <property type="entry name" value="PAS"/>
    <property type="match status" value="2"/>
</dbReference>
<dbReference type="PROSITE" id="PS50113">
    <property type="entry name" value="PAC"/>
    <property type="match status" value="2"/>
</dbReference>
<dbReference type="PROSITE" id="PS50110">
    <property type="entry name" value="RESPONSE_REGULATORY"/>
    <property type="match status" value="1"/>
</dbReference>
<dbReference type="SMART" id="SM00086">
    <property type="entry name" value="PAC"/>
    <property type="match status" value="2"/>
</dbReference>
<evidence type="ECO:0000259" key="9">
    <source>
        <dbReference type="PROSITE" id="PS50113"/>
    </source>
</evidence>
<evidence type="ECO:0000313" key="10">
    <source>
        <dbReference type="EMBL" id="QGY39267.1"/>
    </source>
</evidence>
<dbReference type="InterPro" id="IPR036097">
    <property type="entry name" value="HisK_dim/P_sf"/>
</dbReference>
<evidence type="ECO:0000256" key="4">
    <source>
        <dbReference type="ARBA" id="ARBA00023012"/>
    </source>
</evidence>
<keyword evidence="11" id="KW-1185">Reference proteome</keyword>
<evidence type="ECO:0000256" key="1">
    <source>
        <dbReference type="ARBA" id="ARBA00000085"/>
    </source>
</evidence>
<dbReference type="InterPro" id="IPR013655">
    <property type="entry name" value="PAS_fold_3"/>
</dbReference>
<evidence type="ECO:0000259" key="6">
    <source>
        <dbReference type="PROSITE" id="PS50109"/>
    </source>
</evidence>
<dbReference type="CDD" id="cd17546">
    <property type="entry name" value="REC_hyHK_CKI1_RcsC-like"/>
    <property type="match status" value="1"/>
</dbReference>
<feature type="domain" description="PAS" evidence="8">
    <location>
        <begin position="248"/>
        <end position="302"/>
    </location>
</feature>
<feature type="domain" description="PAC" evidence="9">
    <location>
        <begin position="74"/>
        <end position="126"/>
    </location>
</feature>
<dbReference type="GO" id="GO:0000155">
    <property type="term" value="F:phosphorelay sensor kinase activity"/>
    <property type="evidence" value="ECO:0007669"/>
    <property type="project" value="InterPro"/>
</dbReference>
<dbReference type="InterPro" id="IPR035965">
    <property type="entry name" value="PAS-like_dom_sf"/>
</dbReference>
<dbReference type="AlphaFoldDB" id="A0A6I6JGS5"/>
<dbReference type="SMART" id="SM00448">
    <property type="entry name" value="REC"/>
    <property type="match status" value="1"/>
</dbReference>
<dbReference type="NCBIfam" id="TIGR00229">
    <property type="entry name" value="sensory_box"/>
    <property type="match status" value="2"/>
</dbReference>
<dbReference type="Pfam" id="PF02518">
    <property type="entry name" value="HATPase_c"/>
    <property type="match status" value="1"/>
</dbReference>
<name>A0A6I6JGS5_9BACT</name>
<feature type="modified residue" description="4-aspartylphosphate" evidence="5">
    <location>
        <position position="686"/>
    </location>
</feature>
<evidence type="ECO:0000256" key="2">
    <source>
        <dbReference type="ARBA" id="ARBA00012438"/>
    </source>
</evidence>
<dbReference type="InterPro" id="IPR004358">
    <property type="entry name" value="Sig_transdc_His_kin-like_C"/>
</dbReference>
<dbReference type="KEGG" id="psel:GM415_03740"/>
<dbReference type="RefSeq" id="WP_158946492.1">
    <property type="nucleotide sequence ID" value="NZ_CP046400.1"/>
</dbReference>
<proteinExistence type="predicted"/>
<dbReference type="Pfam" id="PF08448">
    <property type="entry name" value="PAS_4"/>
    <property type="match status" value="1"/>
</dbReference>
<dbReference type="Gene3D" id="3.30.450.20">
    <property type="entry name" value="PAS domain"/>
    <property type="match status" value="3"/>
</dbReference>
<dbReference type="Proteomes" id="UP000428328">
    <property type="component" value="Chromosome"/>
</dbReference>
<dbReference type="InterPro" id="IPR013656">
    <property type="entry name" value="PAS_4"/>
</dbReference>
<comment type="catalytic activity">
    <reaction evidence="1">
        <text>ATP + protein L-histidine = ADP + protein N-phospho-L-histidine.</text>
        <dbReference type="EC" id="2.7.13.3"/>
    </reaction>
</comment>
<evidence type="ECO:0000256" key="5">
    <source>
        <dbReference type="PROSITE-ProRule" id="PRU00169"/>
    </source>
</evidence>
<keyword evidence="3 5" id="KW-0597">Phosphoprotein</keyword>
<dbReference type="PANTHER" id="PTHR45339">
    <property type="entry name" value="HYBRID SIGNAL TRANSDUCTION HISTIDINE KINASE J"/>
    <property type="match status" value="1"/>
</dbReference>
<dbReference type="CDD" id="cd00082">
    <property type="entry name" value="HisKA"/>
    <property type="match status" value="1"/>
</dbReference>
<dbReference type="SUPFAM" id="SSF55874">
    <property type="entry name" value="ATPase domain of HSP90 chaperone/DNA topoisomerase II/histidine kinase"/>
    <property type="match status" value="1"/>
</dbReference>
<dbReference type="Pfam" id="PF00512">
    <property type="entry name" value="HisKA"/>
    <property type="match status" value="1"/>
</dbReference>
<dbReference type="Gene3D" id="3.40.50.2300">
    <property type="match status" value="1"/>
</dbReference>
<dbReference type="EMBL" id="CP046400">
    <property type="protein sequence ID" value="QGY39267.1"/>
    <property type="molecule type" value="Genomic_DNA"/>
</dbReference>
<dbReference type="EC" id="2.7.13.3" evidence="2"/>
<dbReference type="Gene3D" id="1.10.287.130">
    <property type="match status" value="1"/>
</dbReference>
<dbReference type="Pfam" id="PF00072">
    <property type="entry name" value="Response_reg"/>
    <property type="match status" value="1"/>
</dbReference>
<dbReference type="PROSITE" id="PS50109">
    <property type="entry name" value="HIS_KIN"/>
    <property type="match status" value="1"/>
</dbReference>
<dbReference type="PRINTS" id="PR00344">
    <property type="entry name" value="BCTRLSENSOR"/>
</dbReference>
<gene>
    <name evidence="10" type="ORF">GM415_03740</name>
</gene>
<dbReference type="SMART" id="SM00091">
    <property type="entry name" value="PAS"/>
    <property type="match status" value="2"/>
</dbReference>
<dbReference type="PROSITE" id="PS50112">
    <property type="entry name" value="PAS"/>
    <property type="match status" value="1"/>
</dbReference>
<sequence length="763" mass="85891">MDLQQVQALFDQSQDMMAIFDRELCYLVANLEYCRYWDRPRESILGAHMPDVVGQALYNDALPALERCLNGEHVNSELKIVFPSVGERCMNVTFAPHRYSDGNIYGVFLISRDVTDRNRLQAAVKAERDYFDEVLTALDIGMVLLRPDLSVDWFNRELTRMFPGSCEIGRLCVDFFSDLDTPGQDCPFETAFRVGETRSVEVQHRSADKWYRMTAIPIRDREGRVVKALGHIEDITRRKKNEEALRESEQRFREIFENIDIAVQGYDSALHVVYWNPASERLYGYTRDEAMGRGLLELIIPDPMHEPVRLGHRAWLEKNEPIPPAELELLHKDGNPVPVYSSHVMQKTTSGEKCMYCVDVDLSEIKRIHNRLVRAKEEAVAANETKSEFLANMSHEIRTPLNGIQGMFTLLQGTELDETQLEYAQAGRDSAVRLNRLLSDILDLSRVEAGRMPLLRVRFELHDVIRRVLDYFLLAAEEKDVALSLIVDEAVPSHLFGDDVRLQQVLTNLVGNGLKFTESGFVRVTVSLVSPPEAEPLRLLFVVEDTGIGIEETQLESLFEPFVQGSRGYARQFQGAGLGLSICKRLVGLMDGHMAVDSEVGKGTSFSLVLPFERDAGMSSPDPDAAAPEAGHPVPLRVLLAEDDDVNRLVGSRMLEKAGCSVSVTEDGREAINLLRAEPFDAVFMDIQMPGMNGIEATRAIREGEAGAERRDVPVYAMTAYTMAGDRDKFLSMGMDGFIPKPVEMEDLVAVLDEAVRLKRQRD</sequence>
<dbReference type="InterPro" id="IPR000014">
    <property type="entry name" value="PAS"/>
</dbReference>
<dbReference type="PANTHER" id="PTHR45339:SF1">
    <property type="entry name" value="HYBRID SIGNAL TRANSDUCTION HISTIDINE KINASE J"/>
    <property type="match status" value="1"/>
</dbReference>
<dbReference type="SUPFAM" id="SSF55785">
    <property type="entry name" value="PYP-like sensor domain (PAS domain)"/>
    <property type="match status" value="3"/>
</dbReference>
<dbReference type="InterPro" id="IPR000700">
    <property type="entry name" value="PAS-assoc_C"/>
</dbReference>
<dbReference type="InterPro" id="IPR011006">
    <property type="entry name" value="CheY-like_superfamily"/>
</dbReference>
<dbReference type="InterPro" id="IPR005467">
    <property type="entry name" value="His_kinase_dom"/>
</dbReference>
<dbReference type="InterPro" id="IPR003661">
    <property type="entry name" value="HisK_dim/P_dom"/>
</dbReference>
<dbReference type="CDD" id="cd16922">
    <property type="entry name" value="HATPase_EvgS-ArcB-TorS-like"/>
    <property type="match status" value="1"/>
</dbReference>
<dbReference type="SUPFAM" id="SSF47384">
    <property type="entry name" value="Homodimeric domain of signal transducing histidine kinase"/>
    <property type="match status" value="1"/>
</dbReference>
<keyword evidence="4" id="KW-0902">Two-component regulatory system</keyword>
<protein>
    <recommendedName>
        <fullName evidence="2">histidine kinase</fullName>
        <ecNumber evidence="2">2.7.13.3</ecNumber>
    </recommendedName>
</protein>
<dbReference type="SMART" id="SM00388">
    <property type="entry name" value="HisKA"/>
    <property type="match status" value="1"/>
</dbReference>
<dbReference type="InterPro" id="IPR036890">
    <property type="entry name" value="HATPase_C_sf"/>
</dbReference>
<dbReference type="InterPro" id="IPR001610">
    <property type="entry name" value="PAC"/>
</dbReference>
<dbReference type="FunFam" id="3.30.565.10:FF:000010">
    <property type="entry name" value="Sensor histidine kinase RcsC"/>
    <property type="match status" value="1"/>
</dbReference>
<feature type="domain" description="Histidine kinase" evidence="6">
    <location>
        <begin position="392"/>
        <end position="614"/>
    </location>
</feature>
<dbReference type="SMART" id="SM00387">
    <property type="entry name" value="HATPase_c"/>
    <property type="match status" value="1"/>
</dbReference>
<dbReference type="Pfam" id="PF13426">
    <property type="entry name" value="PAS_9"/>
    <property type="match status" value="1"/>
</dbReference>
<dbReference type="InterPro" id="IPR003594">
    <property type="entry name" value="HATPase_dom"/>
</dbReference>
<evidence type="ECO:0000256" key="3">
    <source>
        <dbReference type="ARBA" id="ARBA00022553"/>
    </source>
</evidence>
<reference evidence="10 11" key="1">
    <citation type="submission" date="2019-11" db="EMBL/GenBank/DDBJ databases">
        <authorList>
            <person name="Zheng R.K."/>
            <person name="Sun C.M."/>
        </authorList>
    </citation>
    <scope>NUCLEOTIDE SEQUENCE [LARGE SCALE GENOMIC DNA]</scope>
    <source>
        <strain evidence="10 11">SRB007</strain>
    </source>
</reference>
<dbReference type="Gene3D" id="3.30.565.10">
    <property type="entry name" value="Histidine kinase-like ATPase, C-terminal domain"/>
    <property type="match status" value="1"/>
</dbReference>
<evidence type="ECO:0000259" key="7">
    <source>
        <dbReference type="PROSITE" id="PS50110"/>
    </source>
</evidence>
<dbReference type="Pfam" id="PF08447">
    <property type="entry name" value="PAS_3"/>
    <property type="match status" value="1"/>
</dbReference>
<feature type="domain" description="Response regulatory" evidence="7">
    <location>
        <begin position="637"/>
        <end position="756"/>
    </location>
</feature>